<dbReference type="SUPFAM" id="SSF52096">
    <property type="entry name" value="ClpP/crotonase"/>
    <property type="match status" value="1"/>
</dbReference>
<dbReference type="InterPro" id="IPR045004">
    <property type="entry name" value="ECH_dom"/>
</dbReference>
<dbReference type="Proteomes" id="UP000253628">
    <property type="component" value="Unassembled WGS sequence"/>
</dbReference>
<dbReference type="PANTHER" id="PTHR43176:SF3">
    <property type="entry name" value="3-HYDROXYISOBUTYRYL-COA HYDROLASE, MITOCHONDRIAL"/>
    <property type="match status" value="1"/>
</dbReference>
<dbReference type="GO" id="GO:0006574">
    <property type="term" value="P:L-valine catabolic process"/>
    <property type="evidence" value="ECO:0007669"/>
    <property type="project" value="TreeGrafter"/>
</dbReference>
<dbReference type="EC" id="3.1.2.4" evidence="2"/>
<comment type="catalytic activity">
    <reaction evidence="1">
        <text>3-hydroxy-2-methylpropanoyl-CoA + H2O = 3-hydroxy-2-methylpropanoate + CoA + H(+)</text>
        <dbReference type="Rhea" id="RHEA:20888"/>
        <dbReference type="ChEBI" id="CHEBI:11805"/>
        <dbReference type="ChEBI" id="CHEBI:15377"/>
        <dbReference type="ChEBI" id="CHEBI:15378"/>
        <dbReference type="ChEBI" id="CHEBI:57287"/>
        <dbReference type="ChEBI" id="CHEBI:57340"/>
        <dbReference type="EC" id="3.1.2.4"/>
    </reaction>
</comment>
<evidence type="ECO:0000259" key="4">
    <source>
        <dbReference type="Pfam" id="PF16113"/>
    </source>
</evidence>
<dbReference type="OrthoDB" id="9790967at2"/>
<dbReference type="GO" id="GO:0003860">
    <property type="term" value="F:3-hydroxyisobutyryl-CoA hydrolase activity"/>
    <property type="evidence" value="ECO:0007669"/>
    <property type="project" value="UniProtKB-EC"/>
</dbReference>
<reference evidence="5 6" key="1">
    <citation type="submission" date="2018-06" db="EMBL/GenBank/DDBJ databases">
        <title>Genomic Encyclopedia of Type Strains, Phase IV (KMG-IV): sequencing the most valuable type-strain genomes for metagenomic binning, comparative biology and taxonomic classification.</title>
        <authorList>
            <person name="Goeker M."/>
        </authorList>
    </citation>
    <scope>NUCLEOTIDE SEQUENCE [LARGE SCALE GENOMIC DNA]</scope>
    <source>
        <strain evidence="5 6">DSM 25520</strain>
    </source>
</reference>
<evidence type="ECO:0000313" key="5">
    <source>
        <dbReference type="EMBL" id="RBP42991.1"/>
    </source>
</evidence>
<dbReference type="NCBIfam" id="NF004127">
    <property type="entry name" value="PRK05617.1"/>
    <property type="match status" value="1"/>
</dbReference>
<dbReference type="GO" id="GO:0005829">
    <property type="term" value="C:cytosol"/>
    <property type="evidence" value="ECO:0007669"/>
    <property type="project" value="TreeGrafter"/>
</dbReference>
<evidence type="ECO:0000313" key="6">
    <source>
        <dbReference type="Proteomes" id="UP000253628"/>
    </source>
</evidence>
<name>A0A366HLB4_9BURK</name>
<dbReference type="CDD" id="cd06558">
    <property type="entry name" value="crotonase-like"/>
    <property type="match status" value="1"/>
</dbReference>
<dbReference type="Gene3D" id="3.90.226.10">
    <property type="entry name" value="2-enoyl-CoA Hydratase, Chain A, domain 1"/>
    <property type="match status" value="1"/>
</dbReference>
<keyword evidence="6" id="KW-1185">Reference proteome</keyword>
<keyword evidence="3" id="KW-0378">Hydrolase</keyword>
<dbReference type="Pfam" id="PF16113">
    <property type="entry name" value="ECH_2"/>
    <property type="match status" value="1"/>
</dbReference>
<dbReference type="InterPro" id="IPR029045">
    <property type="entry name" value="ClpP/crotonase-like_dom_sf"/>
</dbReference>
<dbReference type="PANTHER" id="PTHR43176">
    <property type="entry name" value="3-HYDROXYISOBUTYRYL-COA HYDROLASE-RELATED"/>
    <property type="match status" value="1"/>
</dbReference>
<protein>
    <recommendedName>
        <fullName evidence="2">3-hydroxyisobutyryl-CoA hydrolase</fullName>
        <ecNumber evidence="2">3.1.2.4</ecNumber>
    </recommendedName>
</protein>
<organism evidence="5 6">
    <name type="scientific">Eoetvoesiella caeni</name>
    <dbReference type="NCBI Taxonomy" id="645616"/>
    <lineage>
        <taxon>Bacteria</taxon>
        <taxon>Pseudomonadati</taxon>
        <taxon>Pseudomonadota</taxon>
        <taxon>Betaproteobacteria</taxon>
        <taxon>Burkholderiales</taxon>
        <taxon>Alcaligenaceae</taxon>
        <taxon>Eoetvoesiella</taxon>
    </lineage>
</organism>
<dbReference type="RefSeq" id="WP_113931307.1">
    <property type="nucleotide sequence ID" value="NZ_JACCEU010000001.1"/>
</dbReference>
<dbReference type="GO" id="GO:0016853">
    <property type="term" value="F:isomerase activity"/>
    <property type="evidence" value="ECO:0007669"/>
    <property type="project" value="UniProtKB-KW"/>
</dbReference>
<dbReference type="AlphaFoldDB" id="A0A366HLB4"/>
<evidence type="ECO:0000256" key="1">
    <source>
        <dbReference type="ARBA" id="ARBA00001709"/>
    </source>
</evidence>
<accession>A0A366HLB4</accession>
<evidence type="ECO:0000256" key="2">
    <source>
        <dbReference type="ARBA" id="ARBA00011915"/>
    </source>
</evidence>
<dbReference type="EMBL" id="QNRQ01000001">
    <property type="protein sequence ID" value="RBP42991.1"/>
    <property type="molecule type" value="Genomic_DNA"/>
</dbReference>
<gene>
    <name evidence="5" type="ORF">DFR37_101116</name>
</gene>
<sequence length="385" mass="42456">MSTSVLFETWPTAGRQNIAVATLNRPASLNGLTLEMCRSLSRQLARWEADSSIALIVLRGSGEKAFCAGGDIRELYSSVLANVGGRPWDNTLARQFFETEYRLDYAIHTCAKPVLCWGSGIVFGGGVGLMMGASHRVVTESTRFAMPEISIGIFPDVGGTWMLGRLADGIGMFLALTGAQLGAGDCRFLGLADYSIDSSKWTQLRHILDEQPWTDARRENDIRLDRALRTFESDPDGGVLPGPLQNHYTLIKGLCAGPDFDAICENLLSLTEHEDAWLRRAAMTFREGSPGSARLSFELLKRVRRMSLADAFRQEYTAVLQCMAMGDFPEGVRALLIDKDKSPRWNPRTLASASNDWAELFFTPSWPQGAGHPLADMEQRTHFAG</sequence>
<comment type="caution">
    <text evidence="5">The sequence shown here is derived from an EMBL/GenBank/DDBJ whole genome shotgun (WGS) entry which is preliminary data.</text>
</comment>
<keyword evidence="5" id="KW-0413">Isomerase</keyword>
<feature type="domain" description="Enoyl-CoA hydratase/isomerase" evidence="4">
    <location>
        <begin position="19"/>
        <end position="362"/>
    </location>
</feature>
<evidence type="ECO:0000256" key="3">
    <source>
        <dbReference type="ARBA" id="ARBA00022801"/>
    </source>
</evidence>
<proteinExistence type="predicted"/>
<dbReference type="InterPro" id="IPR032259">
    <property type="entry name" value="HIBYL-CoA-H"/>
</dbReference>